<reference evidence="1" key="1">
    <citation type="journal article" date="2020" name="Stud. Mycol.">
        <title>101 Dothideomycetes genomes: a test case for predicting lifestyles and emergence of pathogens.</title>
        <authorList>
            <person name="Haridas S."/>
            <person name="Albert R."/>
            <person name="Binder M."/>
            <person name="Bloem J."/>
            <person name="Labutti K."/>
            <person name="Salamov A."/>
            <person name="Andreopoulos B."/>
            <person name="Baker S."/>
            <person name="Barry K."/>
            <person name="Bills G."/>
            <person name="Bluhm B."/>
            <person name="Cannon C."/>
            <person name="Castanera R."/>
            <person name="Culley D."/>
            <person name="Daum C."/>
            <person name="Ezra D."/>
            <person name="Gonzalez J."/>
            <person name="Henrissat B."/>
            <person name="Kuo A."/>
            <person name="Liang C."/>
            <person name="Lipzen A."/>
            <person name="Lutzoni F."/>
            <person name="Magnuson J."/>
            <person name="Mondo S."/>
            <person name="Nolan M."/>
            <person name="Ohm R."/>
            <person name="Pangilinan J."/>
            <person name="Park H.-J."/>
            <person name="Ramirez L."/>
            <person name="Alfaro M."/>
            <person name="Sun H."/>
            <person name="Tritt A."/>
            <person name="Yoshinaga Y."/>
            <person name="Zwiers L.-H."/>
            <person name="Turgeon B."/>
            <person name="Goodwin S."/>
            <person name="Spatafora J."/>
            <person name="Crous P."/>
            <person name="Grigoriev I."/>
        </authorList>
    </citation>
    <scope>NUCLEOTIDE SEQUENCE</scope>
    <source>
        <strain evidence="1">CBS 379.55</strain>
    </source>
</reference>
<proteinExistence type="predicted"/>
<evidence type="ECO:0000313" key="1">
    <source>
        <dbReference type="EMBL" id="KAF2273301.1"/>
    </source>
</evidence>
<name>A0A6A6J9Q3_WESOR</name>
<dbReference type="GeneID" id="54555211"/>
<organism evidence="1 2">
    <name type="scientific">Westerdykella ornata</name>
    <dbReference type="NCBI Taxonomy" id="318751"/>
    <lineage>
        <taxon>Eukaryota</taxon>
        <taxon>Fungi</taxon>
        <taxon>Dikarya</taxon>
        <taxon>Ascomycota</taxon>
        <taxon>Pezizomycotina</taxon>
        <taxon>Dothideomycetes</taxon>
        <taxon>Pleosporomycetidae</taxon>
        <taxon>Pleosporales</taxon>
        <taxon>Sporormiaceae</taxon>
        <taxon>Westerdykella</taxon>
    </lineage>
</organism>
<gene>
    <name evidence="1" type="ORF">EI97DRAFT_480943</name>
</gene>
<accession>A0A6A6J9Q3</accession>
<sequence length="291" mass="31115">LRVLLNGGPASLSCAALALSRSCVPSELPSRCVSTARARWLLPTSMTRRFGRSSDTAMATSKTVDIFPSFLLLGSRRGLCVMLSLLPSSLLLPFQSLTPTSHLVTGIAEKAAASCASCASSTPKRKLICTGPQRVHFVVAVACLIPRSLSRIHGSLTDGSLVDPNPTSQAPRVCESSSHLCGIPILWLLRHGSQSWARRCCISTCRCCTRHASCYPTPTCLQRRVSPSTTHSFLQSVAACCKARAATHALEDEQPGASRGNREILLGKGGFVVGAIFQKSQHPGIVRPLRR</sequence>
<feature type="non-terminal residue" evidence="1">
    <location>
        <position position="1"/>
    </location>
</feature>
<dbReference type="AlphaFoldDB" id="A0A6A6J9Q3"/>
<evidence type="ECO:0000313" key="2">
    <source>
        <dbReference type="Proteomes" id="UP000800097"/>
    </source>
</evidence>
<dbReference type="EMBL" id="ML986511">
    <property type="protein sequence ID" value="KAF2273301.1"/>
    <property type="molecule type" value="Genomic_DNA"/>
</dbReference>
<keyword evidence="2" id="KW-1185">Reference proteome</keyword>
<dbReference type="Proteomes" id="UP000800097">
    <property type="component" value="Unassembled WGS sequence"/>
</dbReference>
<protein>
    <submittedName>
        <fullName evidence="1">Uncharacterized protein</fullName>
    </submittedName>
</protein>
<dbReference type="RefSeq" id="XP_033650840.1">
    <property type="nucleotide sequence ID" value="XM_033802036.1"/>
</dbReference>